<dbReference type="PANTHER" id="PTHR33317:SF4">
    <property type="entry name" value="POLYNUCLEOTIDYL TRANSFERASE, RIBONUCLEASE H-LIKE SUPERFAMILY PROTEIN"/>
    <property type="match status" value="1"/>
</dbReference>
<keyword evidence="1 5" id="KW-0963">Cytoplasm</keyword>
<dbReference type="InterPro" id="IPR037027">
    <property type="entry name" value="YqgF/RNaseH-like_dom_sf"/>
</dbReference>
<evidence type="ECO:0000256" key="1">
    <source>
        <dbReference type="ARBA" id="ARBA00022490"/>
    </source>
</evidence>
<reference evidence="7" key="1">
    <citation type="journal article" date="2020" name="mSystems">
        <title>Genome- and Community-Level Interaction Insights into Carbon Utilization and Element Cycling Functions of Hydrothermarchaeota in Hydrothermal Sediment.</title>
        <authorList>
            <person name="Zhou Z."/>
            <person name="Liu Y."/>
            <person name="Xu W."/>
            <person name="Pan J."/>
            <person name="Luo Z.H."/>
            <person name="Li M."/>
        </authorList>
    </citation>
    <scope>NUCLEOTIDE SEQUENCE [LARGE SCALE GENOMIC DNA]</scope>
    <source>
        <strain evidence="7">HyVt-76</strain>
    </source>
</reference>
<dbReference type="GO" id="GO:0000967">
    <property type="term" value="P:rRNA 5'-end processing"/>
    <property type="evidence" value="ECO:0007669"/>
    <property type="project" value="UniProtKB-UniRule"/>
</dbReference>
<organism evidence="7">
    <name type="scientific">Caldithrix abyssi</name>
    <dbReference type="NCBI Taxonomy" id="187145"/>
    <lineage>
        <taxon>Bacteria</taxon>
        <taxon>Pseudomonadati</taxon>
        <taxon>Calditrichota</taxon>
        <taxon>Calditrichia</taxon>
        <taxon>Calditrichales</taxon>
        <taxon>Calditrichaceae</taxon>
        <taxon>Caldithrix</taxon>
    </lineage>
</organism>
<dbReference type="GO" id="GO:0005829">
    <property type="term" value="C:cytosol"/>
    <property type="evidence" value="ECO:0007669"/>
    <property type="project" value="TreeGrafter"/>
</dbReference>
<gene>
    <name evidence="7" type="primary">ruvX</name>
    <name evidence="7" type="ORF">ENL21_07630</name>
</gene>
<name>A0A7V5H4D8_CALAY</name>
<dbReference type="InterPro" id="IPR006641">
    <property type="entry name" value="YqgF/RNaseH-like_dom"/>
</dbReference>
<dbReference type="NCBIfam" id="TIGR00250">
    <property type="entry name" value="RNAse_H_YqgF"/>
    <property type="match status" value="1"/>
</dbReference>
<keyword evidence="4 5" id="KW-0378">Hydrolase</keyword>
<comment type="similarity">
    <text evidence="5">Belongs to the YqgF HJR family.</text>
</comment>
<evidence type="ECO:0000256" key="2">
    <source>
        <dbReference type="ARBA" id="ARBA00022517"/>
    </source>
</evidence>
<evidence type="ECO:0000256" key="4">
    <source>
        <dbReference type="ARBA" id="ARBA00022801"/>
    </source>
</evidence>
<dbReference type="InterPro" id="IPR012337">
    <property type="entry name" value="RNaseH-like_sf"/>
</dbReference>
<dbReference type="Proteomes" id="UP000886111">
    <property type="component" value="Unassembled WGS sequence"/>
</dbReference>
<keyword evidence="2 5" id="KW-0690">Ribosome biogenesis</keyword>
<dbReference type="EC" id="3.1.-.-" evidence="5"/>
<accession>A0A7V5H4D8</accession>
<dbReference type="AlphaFoldDB" id="A0A7V5H4D8"/>
<dbReference type="EMBL" id="DRTD01000567">
    <property type="protein sequence ID" value="HHE55636.1"/>
    <property type="molecule type" value="Genomic_DNA"/>
</dbReference>
<comment type="caution">
    <text evidence="7">The sequence shown here is derived from an EMBL/GenBank/DDBJ whole genome shotgun (WGS) entry which is preliminary data.</text>
</comment>
<dbReference type="HAMAP" id="MF_00651">
    <property type="entry name" value="Nuclease_YqgF"/>
    <property type="match status" value="1"/>
</dbReference>
<dbReference type="CDD" id="cd16964">
    <property type="entry name" value="YqgF"/>
    <property type="match status" value="1"/>
</dbReference>
<dbReference type="InterPro" id="IPR005227">
    <property type="entry name" value="YqgF"/>
</dbReference>
<comment type="subcellular location">
    <subcellularLocation>
        <location evidence="5">Cytoplasm</location>
    </subcellularLocation>
</comment>
<evidence type="ECO:0000313" key="7">
    <source>
        <dbReference type="EMBL" id="HHE55636.1"/>
    </source>
</evidence>
<sequence>MGKILGLDIGSKRVGVAISDELAFLAHPLKTIPWKGYKLFAREIENLINEHSITRIVVGVPYTLEGNVSQKTGEILRLIEKLRRRFTTIPIIEIDESLSTKRAHDVLHRVGKKPSKKRQQIDQIAAVFILQDYLDSIR</sequence>
<dbReference type="GO" id="GO:0016788">
    <property type="term" value="F:hydrolase activity, acting on ester bonds"/>
    <property type="evidence" value="ECO:0007669"/>
    <property type="project" value="UniProtKB-UniRule"/>
</dbReference>
<keyword evidence="3 5" id="KW-0540">Nuclease</keyword>
<evidence type="ECO:0000259" key="6">
    <source>
        <dbReference type="SMART" id="SM00732"/>
    </source>
</evidence>
<dbReference type="Gene3D" id="3.30.420.140">
    <property type="entry name" value="YqgF/RNase H-like domain"/>
    <property type="match status" value="1"/>
</dbReference>
<feature type="domain" description="YqgF/RNase H-like" evidence="6">
    <location>
        <begin position="2"/>
        <end position="103"/>
    </location>
</feature>
<comment type="function">
    <text evidence="5">Could be a nuclease involved in processing of the 5'-end of pre-16S rRNA.</text>
</comment>
<dbReference type="Pfam" id="PF03652">
    <property type="entry name" value="RuvX"/>
    <property type="match status" value="1"/>
</dbReference>
<dbReference type="SUPFAM" id="SSF53098">
    <property type="entry name" value="Ribonuclease H-like"/>
    <property type="match status" value="1"/>
</dbReference>
<dbReference type="PANTHER" id="PTHR33317">
    <property type="entry name" value="POLYNUCLEOTIDYL TRANSFERASE, RIBONUCLEASE H-LIKE SUPERFAMILY PROTEIN"/>
    <property type="match status" value="1"/>
</dbReference>
<evidence type="ECO:0000256" key="5">
    <source>
        <dbReference type="HAMAP-Rule" id="MF_00651"/>
    </source>
</evidence>
<dbReference type="SMART" id="SM00732">
    <property type="entry name" value="YqgFc"/>
    <property type="match status" value="1"/>
</dbReference>
<proteinExistence type="inferred from homology"/>
<dbReference type="GO" id="GO:0004518">
    <property type="term" value="F:nuclease activity"/>
    <property type="evidence" value="ECO:0007669"/>
    <property type="project" value="UniProtKB-KW"/>
</dbReference>
<protein>
    <recommendedName>
        <fullName evidence="5">Putative pre-16S rRNA nuclease</fullName>
        <ecNumber evidence="5">3.1.-.-</ecNumber>
    </recommendedName>
</protein>
<evidence type="ECO:0000256" key="3">
    <source>
        <dbReference type="ARBA" id="ARBA00022722"/>
    </source>
</evidence>